<evidence type="ECO:0000313" key="3">
    <source>
        <dbReference type="Proteomes" id="UP001207736"/>
    </source>
</evidence>
<proteinExistence type="predicted"/>
<evidence type="ECO:0008006" key="5">
    <source>
        <dbReference type="Google" id="ProtNLM"/>
    </source>
</evidence>
<dbReference type="EMBL" id="BQKB01000062">
    <property type="protein sequence ID" value="GJM54139.1"/>
    <property type="molecule type" value="Genomic_DNA"/>
</dbReference>
<dbReference type="GO" id="GO:0004553">
    <property type="term" value="F:hydrolase activity, hydrolyzing O-glycosyl compounds"/>
    <property type="evidence" value="ECO:0007669"/>
    <property type="project" value="UniProtKB-ARBA"/>
</dbReference>
<gene>
    <name evidence="1" type="ORF">RCZ15_09440</name>
    <name evidence="2" type="ORF">RCZ16_24550</name>
</gene>
<dbReference type="Proteomes" id="UP001208692">
    <property type="component" value="Unassembled WGS sequence"/>
</dbReference>
<dbReference type="PROSITE" id="PS51257">
    <property type="entry name" value="PROKAR_LIPOPROTEIN"/>
    <property type="match status" value="1"/>
</dbReference>
<dbReference type="EMBL" id="BQKA01000017">
    <property type="protein sequence ID" value="GJM49969.1"/>
    <property type="molecule type" value="Genomic_DNA"/>
</dbReference>
<dbReference type="Proteomes" id="UP001207736">
    <property type="component" value="Unassembled WGS sequence"/>
</dbReference>
<dbReference type="Gene3D" id="2.60.120.200">
    <property type="match status" value="1"/>
</dbReference>
<reference evidence="1 4" key="1">
    <citation type="submission" date="2021-11" db="EMBL/GenBank/DDBJ databases">
        <title>Draft genome sequence of Capnocytophaga sp. strain KC07075 isolated from cat oral cavity.</title>
        <authorList>
            <person name="Suzuki M."/>
            <person name="Imaoka K."/>
            <person name="Kimura M."/>
            <person name="Morikawa S."/>
            <person name="Maeda K."/>
        </authorList>
    </citation>
    <scope>NUCLEOTIDE SEQUENCE</scope>
    <source>
        <strain evidence="1">KC07075</strain>
        <strain evidence="2 4">KC07079</strain>
    </source>
</reference>
<dbReference type="RefSeq" id="WP_264846920.1">
    <property type="nucleotide sequence ID" value="NZ_BPMA01000036.1"/>
</dbReference>
<evidence type="ECO:0000313" key="2">
    <source>
        <dbReference type="EMBL" id="GJM54139.1"/>
    </source>
</evidence>
<evidence type="ECO:0000313" key="4">
    <source>
        <dbReference type="Proteomes" id="UP001208692"/>
    </source>
</evidence>
<evidence type="ECO:0000313" key="1">
    <source>
        <dbReference type="EMBL" id="GJM49969.1"/>
    </source>
</evidence>
<organism evidence="1 3">
    <name type="scientific">Capnocytophaga catalasegens</name>
    <dbReference type="NCBI Taxonomy" id="1004260"/>
    <lineage>
        <taxon>Bacteria</taxon>
        <taxon>Pseudomonadati</taxon>
        <taxon>Bacteroidota</taxon>
        <taxon>Flavobacteriia</taxon>
        <taxon>Flavobacteriales</taxon>
        <taxon>Flavobacteriaceae</taxon>
        <taxon>Capnocytophaga</taxon>
    </lineage>
</organism>
<dbReference type="AlphaFoldDB" id="A0AAV5ATS9"/>
<keyword evidence="4" id="KW-1185">Reference proteome</keyword>
<dbReference type="GO" id="GO:0005975">
    <property type="term" value="P:carbohydrate metabolic process"/>
    <property type="evidence" value="ECO:0007669"/>
    <property type="project" value="UniProtKB-ARBA"/>
</dbReference>
<accession>A0AAV5ATS9</accession>
<sequence length="278" mass="31268">MKKIFLQYGTILAGVLLISSCYQDLDNTPSFNYPESKAPEYNAKKLSFTFEHDPRNKTDYLFLVTTNGAITYQEGKVGEAYKGSEKSYILITPTTPEFAGDVSIKDTIANLGSFTVAFFMKSEQASKATGIFSISNTLKFWGNLDIFLDSHNVAGEGRFKVHLYNGTKEIWIEEKIPNTIDLWVHMAFRYDATTKTFSILREGEQVVSKELNFDNNIRFDNMGQFVIGALQFQTQPSLTASAKAQTWATNYSGLLDQFFFYNKALSNAKIKELANGGE</sequence>
<dbReference type="SUPFAM" id="SSF49899">
    <property type="entry name" value="Concanavalin A-like lectins/glucanases"/>
    <property type="match status" value="1"/>
</dbReference>
<dbReference type="Pfam" id="PF13385">
    <property type="entry name" value="Laminin_G_3"/>
    <property type="match status" value="1"/>
</dbReference>
<name>A0AAV5ATS9_9FLAO</name>
<dbReference type="InterPro" id="IPR013320">
    <property type="entry name" value="ConA-like_dom_sf"/>
</dbReference>
<protein>
    <recommendedName>
        <fullName evidence="5">LamG domain-containing protein</fullName>
    </recommendedName>
</protein>
<comment type="caution">
    <text evidence="1">The sequence shown here is derived from an EMBL/GenBank/DDBJ whole genome shotgun (WGS) entry which is preliminary data.</text>
</comment>